<proteinExistence type="predicted"/>
<protein>
    <recommendedName>
        <fullName evidence="2">Alpha/beta hydrolase fold-3 domain-containing protein</fullName>
    </recommendedName>
</protein>
<evidence type="ECO:0000259" key="2">
    <source>
        <dbReference type="Pfam" id="PF07859"/>
    </source>
</evidence>
<dbReference type="SUPFAM" id="SSF53474">
    <property type="entry name" value="alpha/beta-Hydrolases"/>
    <property type="match status" value="1"/>
</dbReference>
<dbReference type="Proteomes" id="UP000467260">
    <property type="component" value="Chromosome"/>
</dbReference>
<organism evidence="3 4">
    <name type="scientific">Mycolicibacter hiberniae</name>
    <dbReference type="NCBI Taxonomy" id="29314"/>
    <lineage>
        <taxon>Bacteria</taxon>
        <taxon>Bacillati</taxon>
        <taxon>Actinomycetota</taxon>
        <taxon>Actinomycetes</taxon>
        <taxon>Mycobacteriales</taxon>
        <taxon>Mycobacteriaceae</taxon>
        <taxon>Mycolicibacter</taxon>
    </lineage>
</organism>
<evidence type="ECO:0000313" key="3">
    <source>
        <dbReference type="EMBL" id="BBZ23553.1"/>
    </source>
</evidence>
<dbReference type="PANTHER" id="PTHR48081:SF8">
    <property type="entry name" value="ALPHA_BETA HYDROLASE FOLD-3 DOMAIN-CONTAINING PROTEIN-RELATED"/>
    <property type="match status" value="1"/>
</dbReference>
<reference evidence="3 4" key="1">
    <citation type="journal article" date="2019" name="Emerg. Microbes Infect.">
        <title>Comprehensive subspecies identification of 175 nontuberculous mycobacteria species based on 7547 genomic profiles.</title>
        <authorList>
            <person name="Matsumoto Y."/>
            <person name="Kinjo T."/>
            <person name="Motooka D."/>
            <person name="Nabeya D."/>
            <person name="Jung N."/>
            <person name="Uechi K."/>
            <person name="Horii T."/>
            <person name="Iida T."/>
            <person name="Fujita J."/>
            <person name="Nakamura S."/>
        </authorList>
    </citation>
    <scope>NUCLEOTIDE SEQUENCE [LARGE SCALE GENOMIC DNA]</scope>
    <source>
        <strain evidence="3 4">JCM 13571</strain>
    </source>
</reference>
<dbReference type="PANTHER" id="PTHR48081">
    <property type="entry name" value="AB HYDROLASE SUPERFAMILY PROTEIN C4A8.06C"/>
    <property type="match status" value="1"/>
</dbReference>
<accession>A0A7I7X408</accession>
<feature type="domain" description="Alpha/beta hydrolase fold-3" evidence="2">
    <location>
        <begin position="100"/>
        <end position="299"/>
    </location>
</feature>
<dbReference type="OrthoDB" id="128186at2"/>
<dbReference type="RefSeq" id="WP_085134502.1">
    <property type="nucleotide sequence ID" value="NZ_AP022609.1"/>
</dbReference>
<dbReference type="KEGG" id="mhib:MHIB_19710"/>
<gene>
    <name evidence="3" type="ORF">MHIB_19710</name>
</gene>
<dbReference type="InterPro" id="IPR029058">
    <property type="entry name" value="AB_hydrolase_fold"/>
</dbReference>
<dbReference type="InterPro" id="IPR050300">
    <property type="entry name" value="GDXG_lipolytic_enzyme"/>
</dbReference>
<dbReference type="Pfam" id="PF07859">
    <property type="entry name" value="Abhydrolase_3"/>
    <property type="match status" value="1"/>
</dbReference>
<evidence type="ECO:0000313" key="4">
    <source>
        <dbReference type="Proteomes" id="UP000467260"/>
    </source>
</evidence>
<dbReference type="AlphaFoldDB" id="A0A7I7X408"/>
<keyword evidence="4" id="KW-1185">Reference proteome</keyword>
<name>A0A7I7X408_9MYCO</name>
<evidence type="ECO:0000256" key="1">
    <source>
        <dbReference type="ARBA" id="ARBA00022801"/>
    </source>
</evidence>
<dbReference type="Gene3D" id="3.40.50.1820">
    <property type="entry name" value="alpha/beta hydrolase"/>
    <property type="match status" value="1"/>
</dbReference>
<keyword evidence="1" id="KW-0378">Hydrolase</keyword>
<dbReference type="GO" id="GO:0016787">
    <property type="term" value="F:hydrolase activity"/>
    <property type="evidence" value="ECO:0007669"/>
    <property type="project" value="UniProtKB-KW"/>
</dbReference>
<dbReference type="InterPro" id="IPR013094">
    <property type="entry name" value="AB_hydrolase_3"/>
</dbReference>
<dbReference type="EMBL" id="AP022609">
    <property type="protein sequence ID" value="BBZ23553.1"/>
    <property type="molecule type" value="Genomic_DNA"/>
</dbReference>
<sequence length="338" mass="35862">MLQAGPVHPASLAAKLIYAVANAITPRLVRRLVLRGGSGALAERTPTMGRRINTLARLQRVRPFFGVGFTRAAAAGVPVEVVRRIDRARPLDAAFGGGAILYFHGGGFVTGGLDTHLHVAVKLARRTGLPVVHVDYRQYPQVTVDGSVDDCVSAYRWLLDMGADPAKTVLAGDSAGGFLAFATALSSQQRGLPAPAGVIGISALLELDGIARSTHSNRTADAFGIPAVLPDIIDLVCPSATLRHELSPINGPLQTMPPALLIAAESEILRCDAERLHDALQRAGRSSRLEVWARELHAFPALFPFLPDSRAAFALMVSFVAERLADAGASGQPRREVS</sequence>